<dbReference type="GO" id="GO:0046872">
    <property type="term" value="F:metal ion binding"/>
    <property type="evidence" value="ECO:0007669"/>
    <property type="project" value="UniProtKB-KW"/>
</dbReference>
<organism evidence="14 15">
    <name type="scientific">Leptospirillum ferrodiazotrophum</name>
    <dbReference type="NCBI Taxonomy" id="412449"/>
    <lineage>
        <taxon>Bacteria</taxon>
        <taxon>Pseudomonadati</taxon>
        <taxon>Nitrospirota</taxon>
        <taxon>Nitrospiria</taxon>
        <taxon>Nitrospirales</taxon>
        <taxon>Nitrospiraceae</taxon>
        <taxon>Leptospirillum</taxon>
    </lineage>
</organism>
<dbReference type="PANTHER" id="PTHR30538:SF1">
    <property type="entry name" value="L-LYSINE 2,3-AMINOMUTASE"/>
    <property type="match status" value="1"/>
</dbReference>
<evidence type="ECO:0000313" key="15">
    <source>
        <dbReference type="Proteomes" id="UP000009374"/>
    </source>
</evidence>
<keyword evidence="6" id="KW-0479">Metal-binding</keyword>
<evidence type="ECO:0000256" key="3">
    <source>
        <dbReference type="ARBA" id="ARBA00008703"/>
    </source>
</evidence>
<comment type="similarity">
    <text evidence="3">Belongs to the radical SAM superfamily. KamA family.</text>
</comment>
<keyword evidence="15" id="KW-1185">Reference proteome</keyword>
<reference evidence="14 15" key="1">
    <citation type="journal article" date="2009" name="Appl. Environ. Microbiol.">
        <title>Community genomic and proteomic analyses of chemoautotrophic iron-oxidizing "Leptospirillum rubarum" (Group II) and "Leptospirillum ferrodiazotrophum" (Group III) bacteria in acid mine drainage biofilms.</title>
        <authorList>
            <person name="Goltsman D.S."/>
            <person name="Denef V.J."/>
            <person name="Singer S.W."/>
            <person name="VerBerkmoes N.C."/>
            <person name="Lefsrud M."/>
            <person name="Mueller R.S."/>
            <person name="Dick G.J."/>
            <person name="Sun C.L."/>
            <person name="Wheeler K.E."/>
            <person name="Zemla A."/>
            <person name="Baker B.J."/>
            <person name="Hauser L."/>
            <person name="Land M."/>
            <person name="Shah M.B."/>
            <person name="Thelen M.P."/>
            <person name="Hettich R.L."/>
            <person name="Banfield J.F."/>
        </authorList>
    </citation>
    <scope>NUCLEOTIDE SEQUENCE [LARGE SCALE GENOMIC DNA]</scope>
</reference>
<proteinExistence type="inferred from homology"/>
<evidence type="ECO:0000256" key="1">
    <source>
        <dbReference type="ARBA" id="ARBA00001933"/>
    </source>
</evidence>
<feature type="compositionally biased region" description="Low complexity" evidence="12">
    <location>
        <begin position="363"/>
        <end position="375"/>
    </location>
</feature>
<dbReference type="InterPro" id="IPR013785">
    <property type="entry name" value="Aldolase_TIM"/>
</dbReference>
<dbReference type="Pfam" id="PF04055">
    <property type="entry name" value="Radical_SAM"/>
    <property type="match status" value="1"/>
</dbReference>
<accession>C6HUF8</accession>
<evidence type="ECO:0000256" key="4">
    <source>
        <dbReference type="ARBA" id="ARBA00022485"/>
    </source>
</evidence>
<evidence type="ECO:0000256" key="12">
    <source>
        <dbReference type="SAM" id="MobiDB-lite"/>
    </source>
</evidence>
<keyword evidence="5" id="KW-0949">S-adenosyl-L-methionine</keyword>
<keyword evidence="9" id="KW-0411">Iron-sulfur</keyword>
<dbReference type="InterPro" id="IPR003739">
    <property type="entry name" value="Lys_aminomutase/Glu_NH3_mut"/>
</dbReference>
<dbReference type="NCBIfam" id="TIGR00238">
    <property type="entry name" value="KamA family radical SAM protein"/>
    <property type="match status" value="1"/>
</dbReference>
<keyword evidence="4" id="KW-0004">4Fe-4S</keyword>
<dbReference type="InterPro" id="IPR007197">
    <property type="entry name" value="rSAM"/>
</dbReference>
<evidence type="ECO:0000256" key="6">
    <source>
        <dbReference type="ARBA" id="ARBA00022723"/>
    </source>
</evidence>
<sequence length="411" mass="45832">MQEWQKLLVEGIRHGADLPPEWVIEANGVGPEKVEGLYPIRINDYYRSLISDPQDPIGLQVIPDPAEWMDADSPEDPLGEDADSPVPAIVHRYPDRVLFLVTNQCPIYCRYCTRKRLVGKPEGVVSREEIRQGIDYIREHPEVRDVILSGGDPLMLKDEVLEEILTGLRSIEHLEIIRIGTRVPSALPQRVTPELCRMLSRFHPLYMNLHFNHPREITPESSEACRLLADAGIPLGCQTVLMKGINDDAEVLGTLFKGLLKIRVKPYYLYQADLTRGANHFRTPVEKGISIMKALQGNISGMAIPHFVIDAPGGGGKIPVLADDYLLGRENGQVLLKNYENKIYSYPDVSSDAIFPEGDDGKSSSVSPSEPVKTSEALRSPEGHFPSPLHQRGQENAPREHTPRRVSPGLV</sequence>
<dbReference type="Gene3D" id="3.20.20.70">
    <property type="entry name" value="Aldolase class I"/>
    <property type="match status" value="1"/>
</dbReference>
<dbReference type="SFLD" id="SFLDS00029">
    <property type="entry name" value="Radical_SAM"/>
    <property type="match status" value="1"/>
</dbReference>
<feature type="region of interest" description="Disordered" evidence="12">
    <location>
        <begin position="354"/>
        <end position="411"/>
    </location>
</feature>
<keyword evidence="10" id="KW-0413">Isomerase</keyword>
<dbReference type="SUPFAM" id="SSF102114">
    <property type="entry name" value="Radical SAM enzymes"/>
    <property type="match status" value="1"/>
</dbReference>
<dbReference type="InterPro" id="IPR058240">
    <property type="entry name" value="rSAM_sf"/>
</dbReference>
<dbReference type="Pfam" id="PF12544">
    <property type="entry name" value="LAM_C"/>
    <property type="match status" value="1"/>
</dbReference>
<name>C6HUF8_9BACT</name>
<dbReference type="GO" id="GO:0051539">
    <property type="term" value="F:4 iron, 4 sulfur cluster binding"/>
    <property type="evidence" value="ECO:0007669"/>
    <property type="project" value="UniProtKB-KW"/>
</dbReference>
<gene>
    <name evidence="14" type="ORF">UBAL3_57480016</name>
</gene>
<evidence type="ECO:0000256" key="7">
    <source>
        <dbReference type="ARBA" id="ARBA00022898"/>
    </source>
</evidence>
<dbReference type="SFLD" id="SFLDG01070">
    <property type="entry name" value="PLP-dependent"/>
    <property type="match status" value="1"/>
</dbReference>
<evidence type="ECO:0000256" key="11">
    <source>
        <dbReference type="PIRSR" id="PIRSR603739-50"/>
    </source>
</evidence>
<evidence type="ECO:0000313" key="14">
    <source>
        <dbReference type="EMBL" id="EES53760.1"/>
    </source>
</evidence>
<dbReference type="PANTHER" id="PTHR30538">
    <property type="entry name" value="LYSINE 2,3-AMINOMUTASE-RELATED"/>
    <property type="match status" value="1"/>
</dbReference>
<evidence type="ECO:0000256" key="2">
    <source>
        <dbReference type="ARBA" id="ARBA00001966"/>
    </source>
</evidence>
<protein>
    <submittedName>
        <fullName evidence="14">Lysine 2,3-aminomutase</fullName>
    </submittedName>
</protein>
<dbReference type="EMBL" id="GG693855">
    <property type="protein sequence ID" value="EES53760.1"/>
    <property type="molecule type" value="Genomic_DNA"/>
</dbReference>
<dbReference type="GO" id="GO:0016853">
    <property type="term" value="F:isomerase activity"/>
    <property type="evidence" value="ECO:0007669"/>
    <property type="project" value="UniProtKB-KW"/>
</dbReference>
<dbReference type="InterPro" id="IPR025895">
    <property type="entry name" value="LAM_C_dom"/>
</dbReference>
<evidence type="ECO:0000256" key="9">
    <source>
        <dbReference type="ARBA" id="ARBA00023014"/>
    </source>
</evidence>
<keyword evidence="8" id="KW-0408">Iron</keyword>
<evidence type="ECO:0000256" key="5">
    <source>
        <dbReference type="ARBA" id="ARBA00022691"/>
    </source>
</evidence>
<feature type="domain" description="Radical SAM core" evidence="13">
    <location>
        <begin position="91"/>
        <end position="303"/>
    </location>
</feature>
<evidence type="ECO:0000259" key="13">
    <source>
        <dbReference type="PROSITE" id="PS51918"/>
    </source>
</evidence>
<comment type="cofactor">
    <cofactor evidence="1 11">
        <name>pyridoxal 5'-phosphate</name>
        <dbReference type="ChEBI" id="CHEBI:597326"/>
    </cofactor>
</comment>
<dbReference type="AlphaFoldDB" id="C6HUF8"/>
<comment type="cofactor">
    <cofactor evidence="2">
        <name>[4Fe-4S] cluster</name>
        <dbReference type="ChEBI" id="CHEBI:49883"/>
    </cofactor>
</comment>
<feature type="modified residue" description="N6-(pyridoxal phosphate)lysine" evidence="11">
    <location>
        <position position="317"/>
    </location>
</feature>
<evidence type="ECO:0000256" key="8">
    <source>
        <dbReference type="ARBA" id="ARBA00023004"/>
    </source>
</evidence>
<evidence type="ECO:0000256" key="10">
    <source>
        <dbReference type="ARBA" id="ARBA00023235"/>
    </source>
</evidence>
<dbReference type="CDD" id="cd01335">
    <property type="entry name" value="Radical_SAM"/>
    <property type="match status" value="1"/>
</dbReference>
<dbReference type="Proteomes" id="UP000009374">
    <property type="component" value="Unassembled WGS sequence"/>
</dbReference>
<dbReference type="PROSITE" id="PS51918">
    <property type="entry name" value="RADICAL_SAM"/>
    <property type="match status" value="1"/>
</dbReference>
<keyword evidence="7 11" id="KW-0663">Pyridoxal phosphate</keyword>